<evidence type="ECO:0000313" key="3">
    <source>
        <dbReference type="EMBL" id="CAI3982462.1"/>
    </source>
</evidence>
<reference evidence="4" key="2">
    <citation type="submission" date="2024-04" db="EMBL/GenBank/DDBJ databases">
        <authorList>
            <person name="Chen Y."/>
            <person name="Shah S."/>
            <person name="Dougan E. K."/>
            <person name="Thang M."/>
            <person name="Chan C."/>
        </authorList>
    </citation>
    <scope>NUCLEOTIDE SEQUENCE [LARGE SCALE GENOMIC DNA]</scope>
</reference>
<gene>
    <name evidence="3" type="ORF">C1SCF055_LOCUS10154</name>
</gene>
<feature type="region of interest" description="Disordered" evidence="1">
    <location>
        <begin position="261"/>
        <end position="286"/>
    </location>
</feature>
<dbReference type="EMBL" id="CAMXCT030000718">
    <property type="protein sequence ID" value="CAL4769774.1"/>
    <property type="molecule type" value="Genomic_DNA"/>
</dbReference>
<feature type="domain" description="Integrase catalytic" evidence="2">
    <location>
        <begin position="1"/>
        <end position="174"/>
    </location>
</feature>
<keyword evidence="6" id="KW-1185">Reference proteome</keyword>
<name>A0A9P1FQ82_9DINO</name>
<dbReference type="InterPro" id="IPR036397">
    <property type="entry name" value="RNaseH_sf"/>
</dbReference>
<dbReference type="GO" id="GO:0015074">
    <property type="term" value="P:DNA integration"/>
    <property type="evidence" value="ECO:0007669"/>
    <property type="project" value="InterPro"/>
</dbReference>
<feature type="region of interest" description="Disordered" evidence="1">
    <location>
        <begin position="1043"/>
        <end position="1077"/>
    </location>
</feature>
<accession>A0A9P1FQ82</accession>
<evidence type="ECO:0000313" key="5">
    <source>
        <dbReference type="EMBL" id="CAL4769774.1"/>
    </source>
</evidence>
<protein>
    <submittedName>
        <fullName evidence="5">Retrovirus-related Pol polyprotein from transposon TNT 1-94</fullName>
    </submittedName>
</protein>
<dbReference type="PROSITE" id="PS50994">
    <property type="entry name" value="INTEGRASE"/>
    <property type="match status" value="1"/>
</dbReference>
<feature type="compositionally biased region" description="Polar residues" evidence="1">
    <location>
        <begin position="1175"/>
        <end position="1184"/>
    </location>
</feature>
<sequence>MDYFFLSPEKEEEVEDESRLVTILCLTDTVTGWPLALQLPNKSTEIAQSRYCLQNVDLYLKNLGYSKVILQHDGEPSIRALAESIQRHVGSSRASVRESPPKQHQSQGAVESMNGFVASQIRALWLDVRKRYPSLDVSSNLTPWLVRHEAWLIARFHVRGKDGLTPYRLTTGSDYSHPVAMLGEVVLGKVPTPRGKMQRSNVLGTSSGAIAVRSVRRLPKESQISQELMNNMKGIPWQPRDGMRHKINRELSQPVALPAPAAAGPTALASEPPEEEHPTLAEDGQNIDQASACPVRSDSSVRPGGSEATMTIPHLGRAEAARSALLPAEDLQLQILLAWWVRSLARRRRPRGYPLGSPRLGRQAKQSRQAGVLQHLANHEIWSHIQEWASSEDKSNPMALQRIANVTDFVDQLLDPEEVTKARKVQLQKLWERGAFTPVHRQEIPKGSQIFSHKWVDKCSKGAYKSRFTCADVKARYTAAEEEGLDVFVPTPTPEAHNLLEVYALTKGYYARSLDIVAAFLIGADRGASEGKHVYMRAPVEWHDIFLEWLETLSPELKDWYKDSFKELFFGLDGNLYGRRTAGSVYRNELEEILCSKVDPRRYFFSRGEKDPCVFRCDKSGIILIHHIDDIRMAGPKEAVNHLVEVEMPKHCEVQAGELESEGTAVEYLGRTKVRTKDAIITIPDEKHIRAVIAAAGISARDRSEVPAKQLNLLETEPLGEADAKLYRSAVGSAIYLSLDRREIQYAVKEAARHMSQPRKCDMQAVKTLAAYLQSHPHVGRVTTCDPNCSSEWPCELYSDSDWAGCLETRRSTDCYIAAVCGAIVACGTQTQPGLPATSSPDAELRGVSRAAREAIFLKELITRDFGQQCGKPRLWTDSSSAMQASKRIGPGSKLRHLEVCEFYVQGALQSKQIALGKVKGTVNCANFLTKHPKSGTEVRQAMPRLPGLGMYEARDGEDMLSSSKKISVKVSTVTKQHAWKTPTPACVGWIKDQDRAGRTATAYRQNGQLVGCIKALVVLSQIQAVAGQPTVTAIRNNQQLTLTNPAPVATPRSEPAANPRTPAVAPRSPEELTPRGIERWHEERWVQEAAEARMTIQELIEWRNQEESLLRGEHPDGMSDLQDSESSESEAAPASAGSTAEQRAAPPERADPPTRERSRCSQHRAERSVCPHVSSGTRTMETG</sequence>
<dbReference type="GO" id="GO:0003676">
    <property type="term" value="F:nucleic acid binding"/>
    <property type="evidence" value="ECO:0007669"/>
    <property type="project" value="InterPro"/>
</dbReference>
<dbReference type="Gene3D" id="3.30.420.10">
    <property type="entry name" value="Ribonuclease H-like superfamily/Ribonuclease H"/>
    <property type="match status" value="1"/>
</dbReference>
<evidence type="ECO:0000259" key="2">
    <source>
        <dbReference type="PROSITE" id="PS50994"/>
    </source>
</evidence>
<dbReference type="Proteomes" id="UP001152797">
    <property type="component" value="Unassembled WGS sequence"/>
</dbReference>
<evidence type="ECO:0000313" key="6">
    <source>
        <dbReference type="Proteomes" id="UP001152797"/>
    </source>
</evidence>
<organism evidence="3">
    <name type="scientific">Cladocopium goreaui</name>
    <dbReference type="NCBI Taxonomy" id="2562237"/>
    <lineage>
        <taxon>Eukaryota</taxon>
        <taxon>Sar</taxon>
        <taxon>Alveolata</taxon>
        <taxon>Dinophyceae</taxon>
        <taxon>Suessiales</taxon>
        <taxon>Symbiodiniaceae</taxon>
        <taxon>Cladocopium</taxon>
    </lineage>
</organism>
<evidence type="ECO:0000313" key="4">
    <source>
        <dbReference type="EMBL" id="CAL1135837.1"/>
    </source>
</evidence>
<comment type="caution">
    <text evidence="3">The sequence shown here is derived from an EMBL/GenBank/DDBJ whole genome shotgun (WGS) entry which is preliminary data.</text>
</comment>
<evidence type="ECO:0000256" key="1">
    <source>
        <dbReference type="SAM" id="MobiDB-lite"/>
    </source>
</evidence>
<dbReference type="CDD" id="cd09272">
    <property type="entry name" value="RNase_HI_RT_Ty1"/>
    <property type="match status" value="1"/>
</dbReference>
<dbReference type="EMBL" id="CAMXCT020000718">
    <property type="protein sequence ID" value="CAL1135837.1"/>
    <property type="molecule type" value="Genomic_DNA"/>
</dbReference>
<feature type="region of interest" description="Disordered" evidence="1">
    <location>
        <begin position="1112"/>
        <end position="1184"/>
    </location>
</feature>
<dbReference type="InterPro" id="IPR001584">
    <property type="entry name" value="Integrase_cat-core"/>
</dbReference>
<feature type="region of interest" description="Disordered" evidence="1">
    <location>
        <begin position="91"/>
        <end position="110"/>
    </location>
</feature>
<reference evidence="3" key="1">
    <citation type="submission" date="2022-10" db="EMBL/GenBank/DDBJ databases">
        <authorList>
            <person name="Chen Y."/>
            <person name="Dougan E. K."/>
            <person name="Chan C."/>
            <person name="Rhodes N."/>
            <person name="Thang M."/>
        </authorList>
    </citation>
    <scope>NUCLEOTIDE SEQUENCE</scope>
</reference>
<dbReference type="EMBL" id="CAMXCT010000718">
    <property type="protein sequence ID" value="CAI3982462.1"/>
    <property type="molecule type" value="Genomic_DNA"/>
</dbReference>
<dbReference type="PANTHER" id="PTHR11439:SF483">
    <property type="entry name" value="PEPTIDE SYNTHASE GLIP-LIKE, PUTATIVE (AFU_ORTHOLOGUE AFUA_3G12920)-RELATED"/>
    <property type="match status" value="1"/>
</dbReference>
<dbReference type="PANTHER" id="PTHR11439">
    <property type="entry name" value="GAG-POL-RELATED RETROTRANSPOSON"/>
    <property type="match status" value="1"/>
</dbReference>
<dbReference type="OrthoDB" id="448933at2759"/>
<dbReference type="AlphaFoldDB" id="A0A9P1FQ82"/>
<feature type="compositionally biased region" description="Basic and acidic residues" evidence="1">
    <location>
        <begin position="1147"/>
        <end position="1170"/>
    </location>
</feature>
<feature type="compositionally biased region" description="Low complexity" evidence="1">
    <location>
        <begin position="1130"/>
        <end position="1142"/>
    </location>
</feature>
<proteinExistence type="predicted"/>